<dbReference type="InterPro" id="IPR036249">
    <property type="entry name" value="Thioredoxin-like_sf"/>
</dbReference>
<dbReference type="InterPro" id="IPR000866">
    <property type="entry name" value="AhpC/TSA"/>
</dbReference>
<keyword evidence="2" id="KW-0472">Membrane</keyword>
<accession>A0A9X2MT99</accession>
<evidence type="ECO:0000256" key="2">
    <source>
        <dbReference type="SAM" id="Phobius"/>
    </source>
</evidence>
<keyword evidence="1" id="KW-1015">Disulfide bond</keyword>
<dbReference type="RefSeq" id="WP_257452289.1">
    <property type="nucleotide sequence ID" value="NZ_JANIPJ010000030.1"/>
</dbReference>
<gene>
    <name evidence="4" type="ORF">NQZ67_27510</name>
</gene>
<name>A0A9X2MT99_9BACL</name>
<reference evidence="4" key="1">
    <citation type="submission" date="2022-08" db="EMBL/GenBank/DDBJ databases">
        <title>The genomic sequence of strain Paenibacillus sp. SCIV0701.</title>
        <authorList>
            <person name="Zhao H."/>
        </authorList>
    </citation>
    <scope>NUCLEOTIDE SEQUENCE</scope>
    <source>
        <strain evidence="4">SCIV0701</strain>
    </source>
</reference>
<dbReference type="Proteomes" id="UP001141950">
    <property type="component" value="Unassembled WGS sequence"/>
</dbReference>
<dbReference type="Pfam" id="PF00578">
    <property type="entry name" value="AhpC-TSA"/>
    <property type="match status" value="1"/>
</dbReference>
<feature type="transmembrane region" description="Helical" evidence="2">
    <location>
        <begin position="45"/>
        <end position="64"/>
    </location>
</feature>
<feature type="transmembrane region" description="Helical" evidence="2">
    <location>
        <begin position="15"/>
        <end position="33"/>
    </location>
</feature>
<organism evidence="4 5">
    <name type="scientific">Paenibacillus soyae</name>
    <dbReference type="NCBI Taxonomy" id="2969249"/>
    <lineage>
        <taxon>Bacteria</taxon>
        <taxon>Bacillati</taxon>
        <taxon>Bacillota</taxon>
        <taxon>Bacilli</taxon>
        <taxon>Bacillales</taxon>
        <taxon>Paenibacillaceae</taxon>
        <taxon>Paenibacillus</taxon>
    </lineage>
</organism>
<evidence type="ECO:0000313" key="4">
    <source>
        <dbReference type="EMBL" id="MCR2807643.1"/>
    </source>
</evidence>
<protein>
    <submittedName>
        <fullName evidence="4">TlpA family protein disulfide reductase</fullName>
    </submittedName>
</protein>
<dbReference type="InterPro" id="IPR050553">
    <property type="entry name" value="Thioredoxin_ResA/DsbE_sf"/>
</dbReference>
<dbReference type="PROSITE" id="PS51352">
    <property type="entry name" value="THIOREDOXIN_2"/>
    <property type="match status" value="1"/>
</dbReference>
<dbReference type="Gene3D" id="3.40.30.10">
    <property type="entry name" value="Glutaredoxin"/>
    <property type="match status" value="1"/>
</dbReference>
<feature type="transmembrane region" description="Helical" evidence="2">
    <location>
        <begin position="138"/>
        <end position="155"/>
    </location>
</feature>
<keyword evidence="2" id="KW-0812">Transmembrane</keyword>
<keyword evidence="5" id="KW-1185">Reference proteome</keyword>
<dbReference type="InterPro" id="IPR013766">
    <property type="entry name" value="Thioredoxin_domain"/>
</dbReference>
<evidence type="ECO:0000259" key="3">
    <source>
        <dbReference type="PROSITE" id="PS51352"/>
    </source>
</evidence>
<dbReference type="SUPFAM" id="SSF52833">
    <property type="entry name" value="Thioredoxin-like"/>
    <property type="match status" value="1"/>
</dbReference>
<evidence type="ECO:0000313" key="5">
    <source>
        <dbReference type="Proteomes" id="UP001141950"/>
    </source>
</evidence>
<feature type="transmembrane region" description="Helical" evidence="2">
    <location>
        <begin position="84"/>
        <end position="102"/>
    </location>
</feature>
<feature type="transmembrane region" description="Helical" evidence="2">
    <location>
        <begin position="167"/>
        <end position="189"/>
    </location>
</feature>
<comment type="caution">
    <text evidence="4">The sequence shown here is derived from an EMBL/GenBank/DDBJ whole genome shotgun (WGS) entry which is preliminary data.</text>
</comment>
<dbReference type="PANTHER" id="PTHR42852:SF13">
    <property type="entry name" value="PROTEIN DIPZ"/>
    <property type="match status" value="1"/>
</dbReference>
<dbReference type="CDD" id="cd02966">
    <property type="entry name" value="TlpA_like_family"/>
    <property type="match status" value="1"/>
</dbReference>
<evidence type="ECO:0000256" key="1">
    <source>
        <dbReference type="ARBA" id="ARBA00023157"/>
    </source>
</evidence>
<dbReference type="PANTHER" id="PTHR42852">
    <property type="entry name" value="THIOL:DISULFIDE INTERCHANGE PROTEIN DSBE"/>
    <property type="match status" value="1"/>
</dbReference>
<sequence length="363" mass="39603">MTNLQIGTLVLNTELLVYLLAGFTGVLAVRSGSGNTNDRERDVSSAWSAVLIWLAAWKGSLLLVDTKSVISNPMSLLFFDGGMFGFWLASAAALGWSGYRFVRLHGWKGGIRRVVLLASGWTAFCLLAILVWDASALAYWRVLGWLLACVVWWMARGGKEFWRNWSWKRGSAQAAAMLLIAGLVSALLYDQARTGLLAELRGGDGEPTAAAASEGASAGKKAPVFELESLAGDRAALADSAGSVTLLNFWTTWCKVCKTEMPHVQKLYEFYEGEGRSVKLLSVNVTSQESGVETVRRYMEKYGYSFPLALDESGSVADRYRVNAFPTTFVIDGDGVIRERFLGAISYADMKKRVDRVLAAGSA</sequence>
<dbReference type="GO" id="GO:0016209">
    <property type="term" value="F:antioxidant activity"/>
    <property type="evidence" value="ECO:0007669"/>
    <property type="project" value="InterPro"/>
</dbReference>
<dbReference type="EMBL" id="JANIPJ010000030">
    <property type="protein sequence ID" value="MCR2807643.1"/>
    <property type="molecule type" value="Genomic_DNA"/>
</dbReference>
<keyword evidence="2" id="KW-1133">Transmembrane helix</keyword>
<dbReference type="AlphaFoldDB" id="A0A9X2MT99"/>
<dbReference type="GO" id="GO:0016491">
    <property type="term" value="F:oxidoreductase activity"/>
    <property type="evidence" value="ECO:0007669"/>
    <property type="project" value="InterPro"/>
</dbReference>
<feature type="domain" description="Thioredoxin" evidence="3">
    <location>
        <begin position="216"/>
        <end position="359"/>
    </location>
</feature>
<feature type="transmembrane region" description="Helical" evidence="2">
    <location>
        <begin position="114"/>
        <end position="132"/>
    </location>
</feature>
<proteinExistence type="predicted"/>